<proteinExistence type="predicted"/>
<dbReference type="SMART" id="SM00028">
    <property type="entry name" value="TPR"/>
    <property type="match status" value="2"/>
</dbReference>
<reference evidence="1 2" key="1">
    <citation type="submission" date="2017-07" db="EMBL/GenBank/DDBJ databases">
        <title>The genome sequence of Paludifilum halophilum highlights mechanisms for microbial adaptation to high salt environemnts.</title>
        <authorList>
            <person name="Belbahri L."/>
        </authorList>
    </citation>
    <scope>NUCLEOTIDE SEQUENCE [LARGE SCALE GENOMIC DNA]</scope>
    <source>
        <strain evidence="1 2">DSM 102817</strain>
    </source>
</reference>
<comment type="caution">
    <text evidence="1">The sequence shown here is derived from an EMBL/GenBank/DDBJ whole genome shotgun (WGS) entry which is preliminary data.</text>
</comment>
<evidence type="ECO:0000313" key="1">
    <source>
        <dbReference type="EMBL" id="OYD08083.1"/>
    </source>
</evidence>
<protein>
    <recommendedName>
        <fullName evidence="3">Tetratricopeptide repeat protein</fullName>
    </recommendedName>
</protein>
<dbReference type="EMBL" id="NOWF01000004">
    <property type="protein sequence ID" value="OYD08083.1"/>
    <property type="molecule type" value="Genomic_DNA"/>
</dbReference>
<evidence type="ECO:0000313" key="2">
    <source>
        <dbReference type="Proteomes" id="UP000215459"/>
    </source>
</evidence>
<gene>
    <name evidence="1" type="ORF">CHM34_08195</name>
</gene>
<name>A0A235B702_9BACL</name>
<keyword evidence="2" id="KW-1185">Reference proteome</keyword>
<dbReference type="AlphaFoldDB" id="A0A235B702"/>
<dbReference type="Proteomes" id="UP000215459">
    <property type="component" value="Unassembled WGS sequence"/>
</dbReference>
<sequence>MNIEDENIYSAYFHYLMGLCFQELKEEVKSEQEFMKSIQLYNQNDLDNNLKADCYKELGLLSYLENDLEKALEHTESGIDAFVKNGTNQRLKYVLYRNKAVYLEKMGRINEGMDIVQQIWDSKDEINEPETL</sequence>
<organism evidence="1 2">
    <name type="scientific">Paludifilum halophilum</name>
    <dbReference type="NCBI Taxonomy" id="1642702"/>
    <lineage>
        <taxon>Bacteria</taxon>
        <taxon>Bacillati</taxon>
        <taxon>Bacillota</taxon>
        <taxon>Bacilli</taxon>
        <taxon>Bacillales</taxon>
        <taxon>Thermoactinomycetaceae</taxon>
        <taxon>Paludifilum</taxon>
    </lineage>
</organism>
<dbReference type="SUPFAM" id="SSF48452">
    <property type="entry name" value="TPR-like"/>
    <property type="match status" value="1"/>
</dbReference>
<evidence type="ECO:0008006" key="3">
    <source>
        <dbReference type="Google" id="ProtNLM"/>
    </source>
</evidence>
<dbReference type="InterPro" id="IPR019734">
    <property type="entry name" value="TPR_rpt"/>
</dbReference>
<dbReference type="InterPro" id="IPR011990">
    <property type="entry name" value="TPR-like_helical_dom_sf"/>
</dbReference>
<dbReference type="Gene3D" id="1.25.40.10">
    <property type="entry name" value="Tetratricopeptide repeat domain"/>
    <property type="match status" value="1"/>
</dbReference>
<accession>A0A235B702</accession>